<feature type="domain" description="Cytochrome c" evidence="5">
    <location>
        <begin position="48"/>
        <end position="148"/>
    </location>
</feature>
<evidence type="ECO:0000256" key="2">
    <source>
        <dbReference type="ARBA" id="ARBA00022723"/>
    </source>
</evidence>
<proteinExistence type="predicted"/>
<gene>
    <name evidence="6" type="ORF">A3F84_11015</name>
</gene>
<keyword evidence="3 4" id="KW-0408">Iron</keyword>
<keyword evidence="1 4" id="KW-0349">Heme</keyword>
<evidence type="ECO:0000313" key="6">
    <source>
        <dbReference type="EMBL" id="OGG54479.1"/>
    </source>
</evidence>
<reference evidence="6 7" key="1">
    <citation type="journal article" date="2016" name="Nat. Commun.">
        <title>Thousands of microbial genomes shed light on interconnected biogeochemical processes in an aquifer system.</title>
        <authorList>
            <person name="Anantharaman K."/>
            <person name="Brown C.T."/>
            <person name="Hug L.A."/>
            <person name="Sharon I."/>
            <person name="Castelle C.J."/>
            <person name="Probst A.J."/>
            <person name="Thomas B.C."/>
            <person name="Singh A."/>
            <person name="Wilkins M.J."/>
            <person name="Karaoz U."/>
            <person name="Brodie E.L."/>
            <person name="Williams K.H."/>
            <person name="Hubbard S.S."/>
            <person name="Banfield J.F."/>
        </authorList>
    </citation>
    <scope>NUCLEOTIDE SEQUENCE [LARGE SCALE GENOMIC DNA]</scope>
    <source>
        <strain evidence="7">RIFCSPLOWO2_12_FULL_64_10</strain>
    </source>
</reference>
<dbReference type="GO" id="GO:0009055">
    <property type="term" value="F:electron transfer activity"/>
    <property type="evidence" value="ECO:0007669"/>
    <property type="project" value="InterPro"/>
</dbReference>
<dbReference type="Proteomes" id="UP000178606">
    <property type="component" value="Unassembled WGS sequence"/>
</dbReference>
<keyword evidence="2 4" id="KW-0479">Metal-binding</keyword>
<dbReference type="InterPro" id="IPR009056">
    <property type="entry name" value="Cyt_c-like_dom"/>
</dbReference>
<comment type="caution">
    <text evidence="6">The sequence shown here is derived from an EMBL/GenBank/DDBJ whole genome shotgun (WGS) entry which is preliminary data.</text>
</comment>
<name>A0A1F6CZ76_HANXR</name>
<evidence type="ECO:0000259" key="5">
    <source>
        <dbReference type="PROSITE" id="PS51007"/>
    </source>
</evidence>
<sequence length="156" mass="16860">MKVHRVVWGVALGIWLVGGAGCGLRSSQSPRLSIAQIASAKARDVTLSPVERGRFVYQKYGCAMCHGPDGQGGVKNPNAQTGGEIPRLTHVAEGYSVDELKAQVRKGLREVGKADSLGPAPPYRMPDMEGWMSEEELDALVHYLMGLMPKGAEKTW</sequence>
<dbReference type="AlphaFoldDB" id="A0A1F6CZ76"/>
<accession>A0A1F6CZ76</accession>
<evidence type="ECO:0000313" key="7">
    <source>
        <dbReference type="Proteomes" id="UP000178606"/>
    </source>
</evidence>
<dbReference type="Pfam" id="PF00034">
    <property type="entry name" value="Cytochrom_C"/>
    <property type="match status" value="1"/>
</dbReference>
<dbReference type="EMBL" id="MFKF01000102">
    <property type="protein sequence ID" value="OGG54479.1"/>
    <property type="molecule type" value="Genomic_DNA"/>
</dbReference>
<protein>
    <recommendedName>
        <fullName evidence="5">Cytochrome c domain-containing protein</fullName>
    </recommendedName>
</protein>
<dbReference type="PROSITE" id="PS51257">
    <property type="entry name" value="PROKAR_LIPOPROTEIN"/>
    <property type="match status" value="1"/>
</dbReference>
<dbReference type="Gene3D" id="1.10.760.10">
    <property type="entry name" value="Cytochrome c-like domain"/>
    <property type="match status" value="1"/>
</dbReference>
<dbReference type="GO" id="GO:0020037">
    <property type="term" value="F:heme binding"/>
    <property type="evidence" value="ECO:0007669"/>
    <property type="project" value="InterPro"/>
</dbReference>
<evidence type="ECO:0000256" key="3">
    <source>
        <dbReference type="ARBA" id="ARBA00023004"/>
    </source>
</evidence>
<organism evidence="6 7">
    <name type="scientific">Handelsmanbacteria sp. (strain RIFCSPLOWO2_12_FULL_64_10)</name>
    <dbReference type="NCBI Taxonomy" id="1817868"/>
    <lineage>
        <taxon>Bacteria</taxon>
        <taxon>Candidatus Handelsmaniibacteriota</taxon>
    </lineage>
</organism>
<dbReference type="PROSITE" id="PS51007">
    <property type="entry name" value="CYTC"/>
    <property type="match status" value="1"/>
</dbReference>
<evidence type="ECO:0000256" key="1">
    <source>
        <dbReference type="ARBA" id="ARBA00022617"/>
    </source>
</evidence>
<evidence type="ECO:0000256" key="4">
    <source>
        <dbReference type="PROSITE-ProRule" id="PRU00433"/>
    </source>
</evidence>
<dbReference type="GO" id="GO:0046872">
    <property type="term" value="F:metal ion binding"/>
    <property type="evidence" value="ECO:0007669"/>
    <property type="project" value="UniProtKB-KW"/>
</dbReference>
<dbReference type="SUPFAM" id="SSF46626">
    <property type="entry name" value="Cytochrome c"/>
    <property type="match status" value="1"/>
</dbReference>
<dbReference type="InterPro" id="IPR036909">
    <property type="entry name" value="Cyt_c-like_dom_sf"/>
</dbReference>